<keyword evidence="1" id="KW-0812">Transmembrane</keyword>
<keyword evidence="4" id="KW-1185">Reference proteome</keyword>
<dbReference type="EnsemblMetazoa" id="tetur10g03240.1">
    <property type="protein sequence ID" value="tetur10g03240.1"/>
    <property type="gene ID" value="tetur10g03240"/>
</dbReference>
<feature type="transmembrane region" description="Helical" evidence="1">
    <location>
        <begin position="6"/>
        <end position="26"/>
    </location>
</feature>
<feature type="signal peptide" evidence="2">
    <location>
        <begin position="1"/>
        <end position="15"/>
    </location>
</feature>
<evidence type="ECO:0000313" key="4">
    <source>
        <dbReference type="Proteomes" id="UP000015104"/>
    </source>
</evidence>
<keyword evidence="1" id="KW-0472">Membrane</keyword>
<organism evidence="3 4">
    <name type="scientific">Tetranychus urticae</name>
    <name type="common">Two-spotted spider mite</name>
    <dbReference type="NCBI Taxonomy" id="32264"/>
    <lineage>
        <taxon>Eukaryota</taxon>
        <taxon>Metazoa</taxon>
        <taxon>Ecdysozoa</taxon>
        <taxon>Arthropoda</taxon>
        <taxon>Chelicerata</taxon>
        <taxon>Arachnida</taxon>
        <taxon>Acari</taxon>
        <taxon>Acariformes</taxon>
        <taxon>Trombidiformes</taxon>
        <taxon>Prostigmata</taxon>
        <taxon>Eleutherengona</taxon>
        <taxon>Raphignathae</taxon>
        <taxon>Tetranychoidea</taxon>
        <taxon>Tetranychidae</taxon>
        <taxon>Tetranychus</taxon>
    </lineage>
</organism>
<reference evidence="4" key="1">
    <citation type="submission" date="2011-08" db="EMBL/GenBank/DDBJ databases">
        <authorList>
            <person name="Rombauts S."/>
        </authorList>
    </citation>
    <scope>NUCLEOTIDE SEQUENCE</scope>
    <source>
        <strain evidence="4">London</strain>
    </source>
</reference>
<keyword evidence="1" id="KW-1133">Transmembrane helix</keyword>
<evidence type="ECO:0000256" key="2">
    <source>
        <dbReference type="SAM" id="SignalP"/>
    </source>
</evidence>
<feature type="transmembrane region" description="Helical" evidence="1">
    <location>
        <begin position="89"/>
        <end position="105"/>
    </location>
</feature>
<proteinExistence type="predicted"/>
<reference evidence="3" key="2">
    <citation type="submission" date="2015-06" db="UniProtKB">
        <authorList>
            <consortium name="EnsemblMetazoa"/>
        </authorList>
    </citation>
    <scope>IDENTIFICATION</scope>
</reference>
<dbReference type="AlphaFoldDB" id="T1KFI5"/>
<feature type="chain" id="PRO_5012655461" evidence="2">
    <location>
        <begin position="16"/>
        <end position="122"/>
    </location>
</feature>
<dbReference type="Proteomes" id="UP000015104">
    <property type="component" value="Unassembled WGS sequence"/>
</dbReference>
<name>T1KFI5_TETUR</name>
<accession>T1KFI5</accession>
<protein>
    <submittedName>
        <fullName evidence="3">Uncharacterized protein</fullName>
    </submittedName>
</protein>
<gene>
    <name evidence="3" type="primary">107363730</name>
</gene>
<evidence type="ECO:0000256" key="1">
    <source>
        <dbReference type="SAM" id="Phobius"/>
    </source>
</evidence>
<sequence>MAKTVIYYFASLVVAVNLIQLCSTGMKDGKGGCGVKVVAIETIKFKKVPVMYPEESKMYQAKSMMMQPMMMQPMKMQSMKMQPMMMQKMAPMMMMGGGGGGWGWGSSMPMGMGMKMSMGKKG</sequence>
<evidence type="ECO:0000313" key="3">
    <source>
        <dbReference type="EnsemblMetazoa" id="tetur10g03240.1"/>
    </source>
</evidence>
<dbReference type="EMBL" id="CAEY01000037">
    <property type="status" value="NOT_ANNOTATED_CDS"/>
    <property type="molecule type" value="Genomic_DNA"/>
</dbReference>
<keyword evidence="2" id="KW-0732">Signal</keyword>
<dbReference type="HOGENOM" id="CLU_2029635_0_0_1"/>